<reference evidence="1" key="1">
    <citation type="submission" date="2021-06" db="EMBL/GenBank/DDBJ databases">
        <authorList>
            <person name="Kallberg Y."/>
            <person name="Tangrot J."/>
            <person name="Rosling A."/>
        </authorList>
    </citation>
    <scope>NUCLEOTIDE SEQUENCE</scope>
    <source>
        <strain evidence="1">CL356</strain>
    </source>
</reference>
<accession>A0ACA9RAS6</accession>
<evidence type="ECO:0000313" key="1">
    <source>
        <dbReference type="EMBL" id="CAG8783752.1"/>
    </source>
</evidence>
<dbReference type="Proteomes" id="UP000789525">
    <property type="component" value="Unassembled WGS sequence"/>
</dbReference>
<evidence type="ECO:0000313" key="2">
    <source>
        <dbReference type="Proteomes" id="UP000789525"/>
    </source>
</evidence>
<protein>
    <submittedName>
        <fullName evidence="1">3988_t:CDS:1</fullName>
    </submittedName>
</protein>
<dbReference type="EMBL" id="CAJVPT010074088">
    <property type="protein sequence ID" value="CAG8783752.1"/>
    <property type="molecule type" value="Genomic_DNA"/>
</dbReference>
<feature type="non-terminal residue" evidence="1">
    <location>
        <position position="114"/>
    </location>
</feature>
<gene>
    <name evidence="1" type="ORF">ACOLOM_LOCUS14449</name>
</gene>
<feature type="non-terminal residue" evidence="1">
    <location>
        <position position="1"/>
    </location>
</feature>
<comment type="caution">
    <text evidence="1">The sequence shown here is derived from an EMBL/GenBank/DDBJ whole genome shotgun (WGS) entry which is preliminary data.</text>
</comment>
<keyword evidence="2" id="KW-1185">Reference proteome</keyword>
<sequence length="114" mass="12597">AETLRLGLIREEGRLKSWARSWGIPIEAAANSLYAKEAVGTKLLIDEAEDACIDLVEIEATLKNMWELLSQGKAIQEAQLGQSYKDHNDGLDRIRPRSAPYSLRSTKAAVACEV</sequence>
<proteinExistence type="predicted"/>
<organism evidence="1 2">
    <name type="scientific">Acaulospora colombiana</name>
    <dbReference type="NCBI Taxonomy" id="27376"/>
    <lineage>
        <taxon>Eukaryota</taxon>
        <taxon>Fungi</taxon>
        <taxon>Fungi incertae sedis</taxon>
        <taxon>Mucoromycota</taxon>
        <taxon>Glomeromycotina</taxon>
        <taxon>Glomeromycetes</taxon>
        <taxon>Diversisporales</taxon>
        <taxon>Acaulosporaceae</taxon>
        <taxon>Acaulospora</taxon>
    </lineage>
</organism>
<name>A0ACA9RAS6_9GLOM</name>